<evidence type="ECO:0008006" key="4">
    <source>
        <dbReference type="Google" id="ProtNLM"/>
    </source>
</evidence>
<accession>A0A8J2WQB2</accession>
<feature type="compositionally biased region" description="Acidic residues" evidence="1">
    <location>
        <begin position="298"/>
        <end position="308"/>
    </location>
</feature>
<sequence length="334" mass="36115">MTKLTFTKDDPPPPESLPDAPRARAASAATAAPPEAPGEDAAVDTEWTEEDAAFMAGWEQSDESDVSDGEPCPFCGGLGHSVDDCPMRRDTKGEVAKEQRPDPVARLVDVVADAVLDVADENLSAFLARLAANGLRAQRYNDLVSELVPGICADAAFDPEMLASKFEVDPEGLLLLRETVRREVDKLRATHALHKDDLTGNLSPEQLSSFSSAKTWDDDDTREMPVEPPPPPPPPPPRTVDLPALGIRVSADPTDDDDDNDDRDEVFARSPSGRVDWRAPGQPVDGASSVRLAPVREEGDDSGDEDDLPAEYLERLSKDLGRLVVQEGRSLDSF</sequence>
<dbReference type="EMBL" id="CAKKNE010000001">
    <property type="protein sequence ID" value="CAH0364672.1"/>
    <property type="molecule type" value="Genomic_DNA"/>
</dbReference>
<feature type="compositionally biased region" description="Basic and acidic residues" evidence="1">
    <location>
        <begin position="1"/>
        <end position="11"/>
    </location>
</feature>
<dbReference type="AlphaFoldDB" id="A0A8J2WQB2"/>
<reference evidence="2" key="1">
    <citation type="submission" date="2021-11" db="EMBL/GenBank/DDBJ databases">
        <authorList>
            <consortium name="Genoscope - CEA"/>
            <person name="William W."/>
        </authorList>
    </citation>
    <scope>NUCLEOTIDE SEQUENCE</scope>
</reference>
<feature type="region of interest" description="Disordered" evidence="1">
    <location>
        <begin position="198"/>
        <end position="308"/>
    </location>
</feature>
<gene>
    <name evidence="2" type="ORF">PECAL_1P10480</name>
</gene>
<name>A0A8J2WQB2_9STRA</name>
<keyword evidence="3" id="KW-1185">Reference proteome</keyword>
<feature type="compositionally biased region" description="Acidic residues" evidence="1">
    <location>
        <begin position="253"/>
        <end position="264"/>
    </location>
</feature>
<proteinExistence type="predicted"/>
<evidence type="ECO:0000256" key="1">
    <source>
        <dbReference type="SAM" id="MobiDB-lite"/>
    </source>
</evidence>
<dbReference type="Proteomes" id="UP000789595">
    <property type="component" value="Unassembled WGS sequence"/>
</dbReference>
<feature type="compositionally biased region" description="Pro residues" evidence="1">
    <location>
        <begin position="226"/>
        <end position="238"/>
    </location>
</feature>
<feature type="region of interest" description="Disordered" evidence="1">
    <location>
        <begin position="1"/>
        <end position="47"/>
    </location>
</feature>
<comment type="caution">
    <text evidence="2">The sequence shown here is derived from an EMBL/GenBank/DDBJ whole genome shotgun (WGS) entry which is preliminary data.</text>
</comment>
<feature type="compositionally biased region" description="Low complexity" evidence="1">
    <location>
        <begin position="17"/>
        <end position="33"/>
    </location>
</feature>
<protein>
    <recommendedName>
        <fullName evidence="4">CCHC-type domain-containing protein</fullName>
    </recommendedName>
</protein>
<feature type="compositionally biased region" description="Acidic residues" evidence="1">
    <location>
        <begin position="37"/>
        <end position="47"/>
    </location>
</feature>
<feature type="compositionally biased region" description="Polar residues" evidence="1">
    <location>
        <begin position="200"/>
        <end position="214"/>
    </location>
</feature>
<evidence type="ECO:0000313" key="3">
    <source>
        <dbReference type="Proteomes" id="UP000789595"/>
    </source>
</evidence>
<organism evidence="2 3">
    <name type="scientific">Pelagomonas calceolata</name>
    <dbReference type="NCBI Taxonomy" id="35677"/>
    <lineage>
        <taxon>Eukaryota</taxon>
        <taxon>Sar</taxon>
        <taxon>Stramenopiles</taxon>
        <taxon>Ochrophyta</taxon>
        <taxon>Pelagophyceae</taxon>
        <taxon>Pelagomonadales</taxon>
        <taxon>Pelagomonadaceae</taxon>
        <taxon>Pelagomonas</taxon>
    </lineage>
</organism>
<evidence type="ECO:0000313" key="2">
    <source>
        <dbReference type="EMBL" id="CAH0364672.1"/>
    </source>
</evidence>